<dbReference type="Gene3D" id="2.60.120.430">
    <property type="entry name" value="Galactose-binding lectin"/>
    <property type="match status" value="1"/>
</dbReference>
<sequence>MSHRRSPASRERNSVRTSRGRAGTAVTALTAITAALVVPPAASAQDDAAGDVLSVDSAVTRALDAKGSSDVWLVLEDRADLSAAAETTGWVERGEAVVSALRDHAARTQKQVIGHLTEADAEFSSFWISNRVLVRDATRELLTGLDRSSGVSRVTLPVTLDAPEPVEERPARVSVDALEWGVAEINADAVWSDYGVRGEGITVGSIDTGAQYDHPALVDSYRGNLGSGFDHDHNWFDPASVCGSPSPAPCDNNSHGTHVTGTMTGDDGGDNQIGVAPGAQWIAAKGCEANGCTDASLLASGQWMLAPTDLAGENPRADLRPHVVNNSWGASNGPIIDPWYDDVVAAWNASGIFGLFSNGNSGPSCDTAGSPADSRYSYGVGAYGSTGSIASFSSRGPGFDGEIRPHISAPGVSVRSATPNSSYGLKSGTSMAAPHVAGAVALLWSSAPSLVGDVESTRDLLNGSAIAVDDTSCGGTPENNNVWGHGKLDVLAAVGAAPRGDTGVLAGSVTNSATGDPVAGARVSLAGPLERATSADAEGRFSATVSVGEYEVTVSAFGYGESTSTATVSLDETTSLEFELDPVPTRSLVGEVTDARGAPLPGATVVFDDHVLPAVTTDDEGGYAFDAVPEGSYALTAAGSACVEPVTRETVVSGFTRVLNFRLPDVTDEYGHSCRVGQGDYTEGETRLALTGDDRSETVDLPFDFDFYGETYGSAAVSTNGFLAFEGPATAFLNGALPSASAPNAAVYPFWDDLNADANSGIYTRTAGEAPNRTFLVEWRELTFFGSGSRRVDFGVTLHEGGDIVFDYRDLGEDDAIERGASATVGIENASGTVALQFSHNAASLRSGSSITFSLPDSGFVTGAVVDGNDGGPVAGALVEFLQRGEVVSTTRTGDDGTYRRQLPLGYYTVAVSKENYVATTGTAYVGESGERVSHDATLRTSRGATSVDRLEWLLPGDTTREAEITVTNVGTELLTWELTPDPEAGPASRAIGVPWLSHELTSGQLRPGRAVTLGLEVDTGGLAPGVHEGVVAFRTNGGRQAVLRVPVRLVVSAHWQAVNPAGAAHTDSTGIEWVADQAYQTGSFGYLGDDVTTAEVDESVDIRDTREDAVYRSQLVGLEGYRFDALPAGTYELTLGFAELDRSPRLDWRRFDVQLNGRYVLVGHDIAEAVGGLRADEHTTTVTVEEGGSVDLRFLARRGYEPPVLNAVQLVHRPDL</sequence>
<dbReference type="Pfam" id="PF13620">
    <property type="entry name" value="CarboxypepD_reg"/>
    <property type="match status" value="3"/>
</dbReference>
<keyword evidence="4 5" id="KW-0720">Serine protease</keyword>
<dbReference type="PROSITE" id="PS00137">
    <property type="entry name" value="SUBTILASE_HIS"/>
    <property type="match status" value="1"/>
</dbReference>
<keyword evidence="3 5" id="KW-0378">Hydrolase</keyword>
<evidence type="ECO:0000256" key="2">
    <source>
        <dbReference type="ARBA" id="ARBA00022670"/>
    </source>
</evidence>
<dbReference type="Pfam" id="PF00082">
    <property type="entry name" value="Peptidase_S8"/>
    <property type="match status" value="1"/>
</dbReference>
<accession>A0ABT1JP40</accession>
<evidence type="ECO:0000259" key="8">
    <source>
        <dbReference type="Pfam" id="PF00082"/>
    </source>
</evidence>
<dbReference type="CDD" id="cd07481">
    <property type="entry name" value="Peptidases_S8_BacillopeptidaseF-like"/>
    <property type="match status" value="1"/>
</dbReference>
<keyword evidence="11" id="KW-1185">Reference proteome</keyword>
<feature type="domain" description="Malectin" evidence="9">
    <location>
        <begin position="1058"/>
        <end position="1188"/>
    </location>
</feature>
<dbReference type="InterPro" id="IPR033857">
    <property type="entry name" value="Bacillopeptidase_F"/>
</dbReference>
<feature type="chain" id="PRO_5047489988" evidence="7">
    <location>
        <begin position="45"/>
        <end position="1217"/>
    </location>
</feature>
<dbReference type="InterPro" id="IPR008979">
    <property type="entry name" value="Galactose-bd-like_sf"/>
</dbReference>
<dbReference type="PRINTS" id="PR00723">
    <property type="entry name" value="SUBTILISIN"/>
</dbReference>
<dbReference type="InterPro" id="IPR036852">
    <property type="entry name" value="Peptidase_S8/S53_dom_sf"/>
</dbReference>
<dbReference type="PANTHER" id="PTHR43399">
    <property type="entry name" value="SUBTILISIN-RELATED"/>
    <property type="match status" value="1"/>
</dbReference>
<feature type="active site" description="Charge relay system" evidence="5">
    <location>
        <position position="207"/>
    </location>
</feature>
<dbReference type="Gene3D" id="3.40.50.200">
    <property type="entry name" value="Peptidase S8/S53 domain"/>
    <property type="match status" value="1"/>
</dbReference>
<keyword evidence="7" id="KW-0732">Signal</keyword>
<evidence type="ECO:0000313" key="10">
    <source>
        <dbReference type="EMBL" id="MCP2334290.1"/>
    </source>
</evidence>
<protein>
    <submittedName>
        <fullName evidence="10">Serine protease, subtilisin family</fullName>
    </submittedName>
</protein>
<dbReference type="InterPro" id="IPR015500">
    <property type="entry name" value="Peptidase_S8_subtilisin-rel"/>
</dbReference>
<reference evidence="10 11" key="1">
    <citation type="submission" date="2022-06" db="EMBL/GenBank/DDBJ databases">
        <title>Genomic Encyclopedia of Type Strains, Phase I: the one thousand microbial genomes (KMG-I) project.</title>
        <authorList>
            <person name="Kyrpides N."/>
        </authorList>
    </citation>
    <scope>NUCLEOTIDE SEQUENCE [LARGE SCALE GENOMIC DNA]</scope>
    <source>
        <strain evidence="10 11">DSM 43889</strain>
    </source>
</reference>
<dbReference type="GO" id="GO:0008233">
    <property type="term" value="F:peptidase activity"/>
    <property type="evidence" value="ECO:0007669"/>
    <property type="project" value="UniProtKB-KW"/>
</dbReference>
<proteinExistence type="inferred from homology"/>
<feature type="signal peptide" evidence="7">
    <location>
        <begin position="1"/>
        <end position="44"/>
    </location>
</feature>
<feature type="active site" description="Charge relay system" evidence="5">
    <location>
        <position position="255"/>
    </location>
</feature>
<dbReference type="InterPro" id="IPR022398">
    <property type="entry name" value="Peptidase_S8_His-AS"/>
</dbReference>
<dbReference type="InterPro" id="IPR000209">
    <property type="entry name" value="Peptidase_S8/S53_dom"/>
</dbReference>
<evidence type="ECO:0000256" key="6">
    <source>
        <dbReference type="SAM" id="MobiDB-lite"/>
    </source>
</evidence>
<feature type="domain" description="Peptidase S8/S53" evidence="8">
    <location>
        <begin position="198"/>
        <end position="486"/>
    </location>
</feature>
<dbReference type="GO" id="GO:0006508">
    <property type="term" value="P:proteolysis"/>
    <property type="evidence" value="ECO:0007669"/>
    <property type="project" value="UniProtKB-KW"/>
</dbReference>
<evidence type="ECO:0000259" key="9">
    <source>
        <dbReference type="Pfam" id="PF11721"/>
    </source>
</evidence>
<dbReference type="Gene3D" id="2.60.40.1120">
    <property type="entry name" value="Carboxypeptidase-like, regulatory domain"/>
    <property type="match status" value="3"/>
</dbReference>
<dbReference type="SUPFAM" id="SSF49785">
    <property type="entry name" value="Galactose-binding domain-like"/>
    <property type="match status" value="1"/>
</dbReference>
<feature type="active site" description="Charge relay system" evidence="5">
    <location>
        <position position="430"/>
    </location>
</feature>
<evidence type="ECO:0000256" key="1">
    <source>
        <dbReference type="ARBA" id="ARBA00011073"/>
    </source>
</evidence>
<keyword evidence="2 5" id="KW-0645">Protease</keyword>
<evidence type="ECO:0000256" key="7">
    <source>
        <dbReference type="SAM" id="SignalP"/>
    </source>
</evidence>
<evidence type="ECO:0000256" key="5">
    <source>
        <dbReference type="PROSITE-ProRule" id="PRU01240"/>
    </source>
</evidence>
<dbReference type="InterPro" id="IPR023828">
    <property type="entry name" value="Peptidase_S8_Ser-AS"/>
</dbReference>
<dbReference type="InterPro" id="IPR008969">
    <property type="entry name" value="CarboxyPept-like_regulatory"/>
</dbReference>
<dbReference type="Pfam" id="PF11721">
    <property type="entry name" value="Malectin"/>
    <property type="match status" value="1"/>
</dbReference>
<evidence type="ECO:0000256" key="3">
    <source>
        <dbReference type="ARBA" id="ARBA00022801"/>
    </source>
</evidence>
<dbReference type="PANTHER" id="PTHR43399:SF4">
    <property type="entry name" value="CELL WALL-ASSOCIATED PROTEASE"/>
    <property type="match status" value="1"/>
</dbReference>
<dbReference type="PROSITE" id="PS00138">
    <property type="entry name" value="SUBTILASE_SER"/>
    <property type="match status" value="1"/>
</dbReference>
<dbReference type="SUPFAM" id="SSF49464">
    <property type="entry name" value="Carboxypeptidase regulatory domain-like"/>
    <property type="match status" value="1"/>
</dbReference>
<dbReference type="SUPFAM" id="SSF49452">
    <property type="entry name" value="Starch-binding domain-like"/>
    <property type="match status" value="2"/>
</dbReference>
<dbReference type="Proteomes" id="UP000791080">
    <property type="component" value="Unassembled WGS sequence"/>
</dbReference>
<comment type="similarity">
    <text evidence="1 5">Belongs to the peptidase S8 family.</text>
</comment>
<evidence type="ECO:0000256" key="4">
    <source>
        <dbReference type="ARBA" id="ARBA00022825"/>
    </source>
</evidence>
<dbReference type="InterPro" id="IPR051048">
    <property type="entry name" value="Peptidase_S8/S53_subtilisin"/>
</dbReference>
<evidence type="ECO:0000313" key="11">
    <source>
        <dbReference type="Proteomes" id="UP000791080"/>
    </source>
</evidence>
<dbReference type="PROSITE" id="PS51892">
    <property type="entry name" value="SUBTILASE"/>
    <property type="match status" value="1"/>
</dbReference>
<dbReference type="InterPro" id="IPR021720">
    <property type="entry name" value="Malectin_dom"/>
</dbReference>
<dbReference type="SUPFAM" id="SSF52743">
    <property type="entry name" value="Subtilisin-like"/>
    <property type="match status" value="1"/>
</dbReference>
<feature type="region of interest" description="Disordered" evidence="6">
    <location>
        <begin position="1"/>
        <end position="22"/>
    </location>
</feature>
<dbReference type="InterPro" id="IPR013784">
    <property type="entry name" value="Carb-bd-like_fold"/>
</dbReference>
<dbReference type="EMBL" id="AUBJ02000001">
    <property type="protein sequence ID" value="MCP2334290.1"/>
    <property type="molecule type" value="Genomic_DNA"/>
</dbReference>
<dbReference type="RefSeq" id="WP_155886219.1">
    <property type="nucleotide sequence ID" value="NZ_AUBJ02000001.1"/>
</dbReference>
<gene>
    <name evidence="10" type="ORF">G443_004560</name>
</gene>
<name>A0ABT1JP40_ACTCY</name>
<comment type="caution">
    <text evidence="10">The sequence shown here is derived from an EMBL/GenBank/DDBJ whole genome shotgun (WGS) entry which is preliminary data.</text>
</comment>
<organism evidence="10 11">
    <name type="scientific">Actinoalloteichus caeruleus DSM 43889</name>
    <dbReference type="NCBI Taxonomy" id="1120930"/>
    <lineage>
        <taxon>Bacteria</taxon>
        <taxon>Bacillati</taxon>
        <taxon>Actinomycetota</taxon>
        <taxon>Actinomycetes</taxon>
        <taxon>Pseudonocardiales</taxon>
        <taxon>Pseudonocardiaceae</taxon>
        <taxon>Actinoalloteichus</taxon>
        <taxon>Actinoalloteichus cyanogriseus</taxon>
    </lineage>
</organism>